<evidence type="ECO:0000256" key="5">
    <source>
        <dbReference type="ARBA" id="ARBA00022840"/>
    </source>
</evidence>
<organism evidence="8 11">
    <name type="scientific">Rotaria magnacalcarata</name>
    <dbReference type="NCBI Taxonomy" id="392030"/>
    <lineage>
        <taxon>Eukaryota</taxon>
        <taxon>Metazoa</taxon>
        <taxon>Spiralia</taxon>
        <taxon>Gnathifera</taxon>
        <taxon>Rotifera</taxon>
        <taxon>Eurotatoria</taxon>
        <taxon>Bdelloidea</taxon>
        <taxon>Philodinida</taxon>
        <taxon>Philodinidae</taxon>
        <taxon>Rotaria</taxon>
    </lineage>
</organism>
<name>A0A814LV12_9BILA</name>
<dbReference type="Pfam" id="PF03738">
    <property type="entry name" value="GSP_synth"/>
    <property type="match status" value="1"/>
</dbReference>
<keyword evidence="3" id="KW-0479">Metal-binding</keyword>
<dbReference type="InterPro" id="IPR051705">
    <property type="entry name" value="Gsp_Synthetase/Amidase"/>
</dbReference>
<keyword evidence="2" id="KW-0436">Ligase</keyword>
<sequence>MSEGKKEIVPFDKIQGIASTNVPAYSNGYDDFVSFEGFYVHGIFTGFNGQSVEFARRWLLLRKSCIFQNIRSAADMWQELTYVERVTDGEKFHLKTYSNGSTHKPKCDALLIYPRSEKSPYGHVAIICEVQENFIRIVEQNYRFHYWSSNYARQIPMLYRNGLYYIEDYYNVYGWMEIENNNQLKTLDESNINLILQKYQQPKPSGELQRCFILNKTFDYDYSSFYVDNRKDSCLIQSNDNDFCYYKADENFFVNISSTSNELYRLFMQVTYHIIHNDELLTLFEIPNQLWFRIRKSWADECDFDMIDHMTFKFDGQSLKLYQYEANHALAILQSAIAQEKRAQVMNLNYNFTSSFQMHCLLVRQWKRLNIKTIVHILIDNDEEDLETVLYMQKVMTEAGINSKLCLLPNDLYWKDSMIVDTDGEIVKIVWKSWNWETIFQDFRDKYRYNEEDIGWELMSDERPYVSDILLNEQIRIIEPLWKSITHHTAFVSVLTDMFPNHPSILQNEWLLSEDSEHLPCINWSMEEQNNCIIKPYDAKENFIINDSMEEYLDYDHFSQEIFSRKSTENSDEIIVSWMIHGLCSGFSICEEENLFTNGNNSKTYCCTM</sequence>
<dbReference type="InterPro" id="IPR016185">
    <property type="entry name" value="PreATP-grasp_dom_sf"/>
</dbReference>
<dbReference type="Pfam" id="PF05257">
    <property type="entry name" value="CHAP"/>
    <property type="match status" value="1"/>
</dbReference>
<dbReference type="Gene3D" id="3.90.1720.10">
    <property type="entry name" value="endopeptidase domain like (from Nostoc punctiforme)"/>
    <property type="match status" value="1"/>
</dbReference>
<evidence type="ECO:0000256" key="6">
    <source>
        <dbReference type="ARBA" id="ARBA00022842"/>
    </source>
</evidence>
<dbReference type="PROSITE" id="PS50911">
    <property type="entry name" value="CHAP"/>
    <property type="match status" value="1"/>
</dbReference>
<dbReference type="PANTHER" id="PTHR30094">
    <property type="entry name" value="BIFUNCTIONAL GLUTATHIONYLSPERMIDINE SYNTHETASE/AMIDASE-RELATED"/>
    <property type="match status" value="1"/>
</dbReference>
<keyword evidence="5" id="KW-0067">ATP-binding</keyword>
<dbReference type="GO" id="GO:0005524">
    <property type="term" value="F:ATP binding"/>
    <property type="evidence" value="ECO:0007669"/>
    <property type="project" value="UniProtKB-KW"/>
</dbReference>
<evidence type="ECO:0000313" key="9">
    <source>
        <dbReference type="EMBL" id="CAF1485037.1"/>
    </source>
</evidence>
<comment type="caution">
    <text evidence="8">The sequence shown here is derived from an EMBL/GenBank/DDBJ whole genome shotgun (WGS) entry which is preliminary data.</text>
</comment>
<evidence type="ECO:0000259" key="7">
    <source>
        <dbReference type="PROSITE" id="PS50911"/>
    </source>
</evidence>
<evidence type="ECO:0000313" key="11">
    <source>
        <dbReference type="Proteomes" id="UP000663855"/>
    </source>
</evidence>
<evidence type="ECO:0000256" key="1">
    <source>
        <dbReference type="ARBA" id="ARBA00008227"/>
    </source>
</evidence>
<dbReference type="InterPro" id="IPR038765">
    <property type="entry name" value="Papain-like_cys_pep_sf"/>
</dbReference>
<dbReference type="SUPFAM" id="SSF54001">
    <property type="entry name" value="Cysteine proteinases"/>
    <property type="match status" value="1"/>
</dbReference>
<evidence type="ECO:0000313" key="8">
    <source>
        <dbReference type="EMBL" id="CAF1069047.1"/>
    </source>
</evidence>
<dbReference type="AlphaFoldDB" id="A0A814LV12"/>
<keyword evidence="6" id="KW-0460">Magnesium</keyword>
<accession>A0A814LV12</accession>
<feature type="domain" description="Peptidase C51" evidence="7">
    <location>
        <begin position="26"/>
        <end position="167"/>
    </location>
</feature>
<dbReference type="SUPFAM" id="SSF52440">
    <property type="entry name" value="PreATP-grasp domain"/>
    <property type="match status" value="1"/>
</dbReference>
<dbReference type="PANTHER" id="PTHR30094:SF17">
    <property type="entry name" value="SYNTHETASE, PUTATIVE-RELATED"/>
    <property type="match status" value="1"/>
</dbReference>
<dbReference type="OrthoDB" id="64566at2759"/>
<keyword evidence="4" id="KW-0547">Nucleotide-binding</keyword>
<gene>
    <name evidence="8" type="ORF">CJN711_LOCUS5615</name>
    <name evidence="9" type="ORF">KQP761_LOCUS13774</name>
    <name evidence="10" type="ORF">MBJ925_LOCUS38880</name>
</gene>
<dbReference type="GO" id="GO:0046872">
    <property type="term" value="F:metal ion binding"/>
    <property type="evidence" value="ECO:0007669"/>
    <property type="project" value="UniProtKB-KW"/>
</dbReference>
<proteinExistence type="inferred from homology"/>
<dbReference type="EMBL" id="CAJNOW010006443">
    <property type="protein sequence ID" value="CAF1485037.1"/>
    <property type="molecule type" value="Genomic_DNA"/>
</dbReference>
<dbReference type="Proteomes" id="UP000663834">
    <property type="component" value="Unassembled WGS sequence"/>
</dbReference>
<dbReference type="Proteomes" id="UP000663855">
    <property type="component" value="Unassembled WGS sequence"/>
</dbReference>
<dbReference type="EMBL" id="CAJNOV010001574">
    <property type="protein sequence ID" value="CAF1069047.1"/>
    <property type="molecule type" value="Genomic_DNA"/>
</dbReference>
<evidence type="ECO:0000256" key="3">
    <source>
        <dbReference type="ARBA" id="ARBA00022723"/>
    </source>
</evidence>
<dbReference type="InterPro" id="IPR007921">
    <property type="entry name" value="CHAP_dom"/>
</dbReference>
<reference evidence="8" key="1">
    <citation type="submission" date="2021-02" db="EMBL/GenBank/DDBJ databases">
        <authorList>
            <person name="Nowell W R."/>
        </authorList>
    </citation>
    <scope>NUCLEOTIDE SEQUENCE</scope>
</reference>
<dbReference type="GO" id="GO:0016874">
    <property type="term" value="F:ligase activity"/>
    <property type="evidence" value="ECO:0007669"/>
    <property type="project" value="UniProtKB-KW"/>
</dbReference>
<evidence type="ECO:0000256" key="4">
    <source>
        <dbReference type="ARBA" id="ARBA00022741"/>
    </source>
</evidence>
<dbReference type="Proteomes" id="UP000663824">
    <property type="component" value="Unassembled WGS sequence"/>
</dbReference>
<dbReference type="SUPFAM" id="SSF56059">
    <property type="entry name" value="Glutathione synthetase ATP-binding domain-like"/>
    <property type="match status" value="1"/>
</dbReference>
<evidence type="ECO:0000256" key="2">
    <source>
        <dbReference type="ARBA" id="ARBA00022598"/>
    </source>
</evidence>
<dbReference type="InterPro" id="IPR005494">
    <property type="entry name" value="GSPS_pre-ATP-grasp-like_dom"/>
</dbReference>
<evidence type="ECO:0000313" key="10">
    <source>
        <dbReference type="EMBL" id="CAF2264074.1"/>
    </source>
</evidence>
<comment type="similarity">
    <text evidence="1">In the C-terminal section; belongs to the glutathionylspermidine synthase preATP-grasp family.</text>
</comment>
<protein>
    <recommendedName>
        <fullName evidence="7">Peptidase C51 domain-containing protein</fullName>
    </recommendedName>
</protein>
<dbReference type="EMBL" id="CAJNRE010021861">
    <property type="protein sequence ID" value="CAF2264074.1"/>
    <property type="molecule type" value="Genomic_DNA"/>
</dbReference>